<keyword evidence="2" id="KW-1185">Reference proteome</keyword>
<dbReference type="RefSeq" id="WP_148765643.1">
    <property type="nucleotide sequence ID" value="NZ_VSRQ01000007.1"/>
</dbReference>
<sequence length="142" mass="15899">MSVHTLREYDGMVQIGAAVTKAEALAAGPQILKFCYEVNDQTPPIVLERLNWHGADRTVHHVNGVKVNRIRGTIHLFGCELNATTARLLARVLAEMAEDAENEPDPAQVEMLAEFFDDEMDASPEELARQVLRRFNVEERAS</sequence>
<accession>A0A5D3FBU1</accession>
<organism evidence="1 2">
    <name type="scientific">Actinomadura decatromicini</name>
    <dbReference type="NCBI Taxonomy" id="2604572"/>
    <lineage>
        <taxon>Bacteria</taxon>
        <taxon>Bacillati</taxon>
        <taxon>Actinomycetota</taxon>
        <taxon>Actinomycetes</taxon>
        <taxon>Streptosporangiales</taxon>
        <taxon>Thermomonosporaceae</taxon>
        <taxon>Actinomadura</taxon>
    </lineage>
</organism>
<proteinExistence type="predicted"/>
<evidence type="ECO:0000313" key="1">
    <source>
        <dbReference type="EMBL" id="TYK45210.1"/>
    </source>
</evidence>
<gene>
    <name evidence="1" type="ORF">FXF68_31530</name>
</gene>
<dbReference type="EMBL" id="VSRQ01000007">
    <property type="protein sequence ID" value="TYK45210.1"/>
    <property type="molecule type" value="Genomic_DNA"/>
</dbReference>
<comment type="caution">
    <text evidence="1">The sequence shown here is derived from an EMBL/GenBank/DDBJ whole genome shotgun (WGS) entry which is preliminary data.</text>
</comment>
<dbReference type="Proteomes" id="UP000323505">
    <property type="component" value="Unassembled WGS sequence"/>
</dbReference>
<protein>
    <submittedName>
        <fullName evidence="1">Uncharacterized protein</fullName>
    </submittedName>
</protein>
<evidence type="ECO:0000313" key="2">
    <source>
        <dbReference type="Proteomes" id="UP000323505"/>
    </source>
</evidence>
<name>A0A5D3FBU1_9ACTN</name>
<dbReference type="AlphaFoldDB" id="A0A5D3FBU1"/>
<reference evidence="1 2" key="1">
    <citation type="submission" date="2019-08" db="EMBL/GenBank/DDBJ databases">
        <title>Actinomadura sp. nov. CYP1-5 isolated from mountain soil.</title>
        <authorList>
            <person name="Songsumanus A."/>
            <person name="Kuncharoen N."/>
            <person name="Kudo T."/>
            <person name="Yuki M."/>
            <person name="Igarashi Y."/>
            <person name="Tanasupawat S."/>
        </authorList>
    </citation>
    <scope>NUCLEOTIDE SEQUENCE [LARGE SCALE GENOMIC DNA]</scope>
    <source>
        <strain evidence="1 2">CYP1-5</strain>
    </source>
</reference>